<feature type="binding site" evidence="12">
    <location>
        <position position="127"/>
    </location>
    <ligand>
        <name>a divalent metal cation</name>
        <dbReference type="ChEBI" id="CHEBI:60240"/>
    </ligand>
</feature>
<protein>
    <recommendedName>
        <fullName evidence="13">Ribonuclease</fullName>
        <ecNumber evidence="13">3.1.26.4</ecNumber>
    </recommendedName>
</protein>
<dbReference type="GO" id="GO:0046872">
    <property type="term" value="F:metal ion binding"/>
    <property type="evidence" value="ECO:0007669"/>
    <property type="project" value="UniProtKB-KW"/>
</dbReference>
<comment type="cofactor">
    <cofactor evidence="2">
        <name>Mg(2+)</name>
        <dbReference type="ChEBI" id="CHEBI:18420"/>
    </cofactor>
</comment>
<evidence type="ECO:0000256" key="6">
    <source>
        <dbReference type="ARBA" id="ARBA00022490"/>
    </source>
</evidence>
<comment type="subcellular location">
    <subcellularLocation>
        <location evidence="4">Cytoplasm</location>
    </subcellularLocation>
</comment>
<dbReference type="InterPro" id="IPR012337">
    <property type="entry name" value="RNaseH-like_sf"/>
</dbReference>
<dbReference type="EC" id="3.1.26.4" evidence="13"/>
<evidence type="ECO:0000259" key="14">
    <source>
        <dbReference type="PROSITE" id="PS51975"/>
    </source>
</evidence>
<dbReference type="GO" id="GO:0004523">
    <property type="term" value="F:RNA-DNA hybrid ribonuclease activity"/>
    <property type="evidence" value="ECO:0007669"/>
    <property type="project" value="UniProtKB-UniRule"/>
</dbReference>
<dbReference type="NCBIfam" id="NF000595">
    <property type="entry name" value="PRK00015.1-3"/>
    <property type="match status" value="1"/>
</dbReference>
<evidence type="ECO:0000256" key="1">
    <source>
        <dbReference type="ARBA" id="ARBA00000077"/>
    </source>
</evidence>
<dbReference type="Gene3D" id="3.30.420.10">
    <property type="entry name" value="Ribonuclease H-like superfamily/Ribonuclease H"/>
    <property type="match status" value="1"/>
</dbReference>
<dbReference type="PROSITE" id="PS51975">
    <property type="entry name" value="RNASE_H_2"/>
    <property type="match status" value="1"/>
</dbReference>
<dbReference type="PANTHER" id="PTHR10954">
    <property type="entry name" value="RIBONUCLEASE H2 SUBUNIT A"/>
    <property type="match status" value="1"/>
</dbReference>
<feature type="binding site" evidence="12">
    <location>
        <position position="26"/>
    </location>
    <ligand>
        <name>a divalent metal cation</name>
        <dbReference type="ChEBI" id="CHEBI:60240"/>
    </ligand>
</feature>
<dbReference type="PANTHER" id="PTHR10954:SF18">
    <property type="entry name" value="RIBONUCLEASE HII"/>
    <property type="match status" value="1"/>
</dbReference>
<dbReference type="Proteomes" id="UP001247307">
    <property type="component" value="Unassembled WGS sequence"/>
</dbReference>
<dbReference type="InterPro" id="IPR036397">
    <property type="entry name" value="RNaseH_sf"/>
</dbReference>
<comment type="caution">
    <text evidence="15">The sequence shown here is derived from an EMBL/GenBank/DDBJ whole genome shotgun (WGS) entry which is preliminary data.</text>
</comment>
<evidence type="ECO:0000256" key="10">
    <source>
        <dbReference type="ARBA" id="ARBA00022801"/>
    </source>
</evidence>
<reference evidence="15" key="1">
    <citation type="submission" date="2023-07" db="EMBL/GenBank/DDBJ databases">
        <title>Sequencing the genomes of 1000 actinobacteria strains.</title>
        <authorList>
            <person name="Klenk H.-P."/>
        </authorList>
    </citation>
    <scope>NUCLEOTIDE SEQUENCE</scope>
    <source>
        <strain evidence="15">DSM 13988</strain>
    </source>
</reference>
<keyword evidence="11" id="KW-0464">Manganese</keyword>
<dbReference type="RefSeq" id="WP_309852554.1">
    <property type="nucleotide sequence ID" value="NZ_BAAAIU010000004.1"/>
</dbReference>
<keyword evidence="9 12" id="KW-0255">Endonuclease</keyword>
<comment type="function">
    <text evidence="3 13">Endonuclease that specifically degrades the RNA of RNA-DNA hybrids.</text>
</comment>
<dbReference type="GO" id="GO:0003723">
    <property type="term" value="F:RNA binding"/>
    <property type="evidence" value="ECO:0007669"/>
    <property type="project" value="UniProtKB-UniRule"/>
</dbReference>
<sequence length="231" mass="23670">MAAREPDLAYERELLAAGGALVAMDEVGRGAIAGPVAVGAVFLSAEAAASDPVPVSGVRDSKLLSPSRREALAALIEDCGAGPLGIIGAVGFAEPGEVDTVGIVGALRLAGLRALEGLPESDRILLDGSHDWLSAPAAPDLFSAADDDAPLPPVTMRVKADLTCWSVAAASILAKVRRDAVMTELALAWPGYGFERNKGYGTAEHTAGLAELGLTPAHRASWAIQTTRGAR</sequence>
<evidence type="ECO:0000256" key="8">
    <source>
        <dbReference type="ARBA" id="ARBA00022723"/>
    </source>
</evidence>
<keyword evidence="16" id="KW-1185">Reference proteome</keyword>
<accession>A0AAE3YIK7</accession>
<dbReference type="GO" id="GO:0032299">
    <property type="term" value="C:ribonuclease H2 complex"/>
    <property type="evidence" value="ECO:0007669"/>
    <property type="project" value="TreeGrafter"/>
</dbReference>
<comment type="catalytic activity">
    <reaction evidence="1 12 13">
        <text>Endonucleolytic cleavage to 5'-phosphomonoester.</text>
        <dbReference type="EC" id="3.1.26.4"/>
    </reaction>
</comment>
<dbReference type="GO" id="GO:0006298">
    <property type="term" value="P:mismatch repair"/>
    <property type="evidence" value="ECO:0007669"/>
    <property type="project" value="TreeGrafter"/>
</dbReference>
<evidence type="ECO:0000256" key="12">
    <source>
        <dbReference type="PROSITE-ProRule" id="PRU01319"/>
    </source>
</evidence>
<gene>
    <name evidence="15" type="ORF">J2S35_001805</name>
</gene>
<evidence type="ECO:0000256" key="13">
    <source>
        <dbReference type="RuleBase" id="RU003515"/>
    </source>
</evidence>
<dbReference type="InterPro" id="IPR024567">
    <property type="entry name" value="RNase_HII/HIII_dom"/>
</dbReference>
<keyword evidence="10 12" id="KW-0378">Hydrolase</keyword>
<evidence type="ECO:0000313" key="15">
    <source>
        <dbReference type="EMBL" id="MDR6892865.1"/>
    </source>
</evidence>
<organism evidence="15 16">
    <name type="scientific">Falsarthrobacter nasiphocae</name>
    <dbReference type="NCBI Taxonomy" id="189863"/>
    <lineage>
        <taxon>Bacteria</taxon>
        <taxon>Bacillati</taxon>
        <taxon>Actinomycetota</taxon>
        <taxon>Actinomycetes</taxon>
        <taxon>Micrococcales</taxon>
        <taxon>Micrococcaceae</taxon>
        <taxon>Falsarthrobacter</taxon>
    </lineage>
</organism>
<dbReference type="Pfam" id="PF01351">
    <property type="entry name" value="RNase_HII"/>
    <property type="match status" value="1"/>
</dbReference>
<evidence type="ECO:0000256" key="5">
    <source>
        <dbReference type="ARBA" id="ARBA00007383"/>
    </source>
</evidence>
<feature type="domain" description="RNase H type-2" evidence="14">
    <location>
        <begin position="19"/>
        <end position="231"/>
    </location>
</feature>
<evidence type="ECO:0000256" key="2">
    <source>
        <dbReference type="ARBA" id="ARBA00001946"/>
    </source>
</evidence>
<evidence type="ECO:0000256" key="9">
    <source>
        <dbReference type="ARBA" id="ARBA00022759"/>
    </source>
</evidence>
<comment type="cofactor">
    <cofactor evidence="12">
        <name>Mn(2+)</name>
        <dbReference type="ChEBI" id="CHEBI:29035"/>
    </cofactor>
    <cofactor evidence="12">
        <name>Mg(2+)</name>
        <dbReference type="ChEBI" id="CHEBI:18420"/>
    </cofactor>
    <text evidence="12">Manganese or magnesium. Binds 1 divalent metal ion per monomer in the absence of substrate. May bind a second metal ion after substrate binding.</text>
</comment>
<evidence type="ECO:0000313" key="16">
    <source>
        <dbReference type="Proteomes" id="UP001247307"/>
    </source>
</evidence>
<keyword evidence="7 12" id="KW-0540">Nuclease</keyword>
<proteinExistence type="inferred from homology"/>
<dbReference type="GO" id="GO:0005737">
    <property type="term" value="C:cytoplasm"/>
    <property type="evidence" value="ECO:0007669"/>
    <property type="project" value="UniProtKB-SubCell"/>
</dbReference>
<dbReference type="AlphaFoldDB" id="A0AAE3YIK7"/>
<dbReference type="SUPFAM" id="SSF53098">
    <property type="entry name" value="Ribonuclease H-like"/>
    <property type="match status" value="1"/>
</dbReference>
<dbReference type="CDD" id="cd07182">
    <property type="entry name" value="RNase_HII_bacteria_HII_like"/>
    <property type="match status" value="1"/>
</dbReference>
<dbReference type="GO" id="GO:0043137">
    <property type="term" value="P:DNA replication, removal of RNA primer"/>
    <property type="evidence" value="ECO:0007669"/>
    <property type="project" value="TreeGrafter"/>
</dbReference>
<evidence type="ECO:0000256" key="11">
    <source>
        <dbReference type="ARBA" id="ARBA00023211"/>
    </source>
</evidence>
<keyword evidence="8 12" id="KW-0479">Metal-binding</keyword>
<dbReference type="InterPro" id="IPR001352">
    <property type="entry name" value="RNase_HII/HIII"/>
</dbReference>
<name>A0AAE3YIK7_9MICC</name>
<comment type="similarity">
    <text evidence="5 13">Belongs to the RNase HII family.</text>
</comment>
<dbReference type="EMBL" id="JAVDUI010000001">
    <property type="protein sequence ID" value="MDR6892865.1"/>
    <property type="molecule type" value="Genomic_DNA"/>
</dbReference>
<keyword evidence="6" id="KW-0963">Cytoplasm</keyword>
<evidence type="ECO:0000256" key="7">
    <source>
        <dbReference type="ARBA" id="ARBA00022722"/>
    </source>
</evidence>
<evidence type="ECO:0000256" key="4">
    <source>
        <dbReference type="ARBA" id="ARBA00004496"/>
    </source>
</evidence>
<feature type="binding site" evidence="12">
    <location>
        <position position="25"/>
    </location>
    <ligand>
        <name>a divalent metal cation</name>
        <dbReference type="ChEBI" id="CHEBI:60240"/>
    </ligand>
</feature>
<evidence type="ECO:0000256" key="3">
    <source>
        <dbReference type="ARBA" id="ARBA00004065"/>
    </source>
</evidence>
<dbReference type="InterPro" id="IPR022898">
    <property type="entry name" value="RNase_HII"/>
</dbReference>